<evidence type="ECO:0000313" key="2">
    <source>
        <dbReference type="EMBL" id="KCW59872.1"/>
    </source>
</evidence>
<dbReference type="PANTHER" id="PTHR31472:SF40">
    <property type="entry name" value="NUCLEIC ACID-BINDING, OB-FOLD-LIKE PROTEIN"/>
    <property type="match status" value="1"/>
</dbReference>
<protein>
    <recommendedName>
        <fullName evidence="1">Single-stranded DNA binding protein Ssb-like OB fold domain-containing protein</fullName>
    </recommendedName>
</protein>
<feature type="domain" description="Single-stranded DNA binding protein Ssb-like OB fold" evidence="1">
    <location>
        <begin position="20"/>
        <end position="104"/>
    </location>
</feature>
<proteinExistence type="predicted"/>
<dbReference type="OMA" id="PANFTVM"/>
<dbReference type="eggNOG" id="ENOG502RY17">
    <property type="taxonomic scope" value="Eukaryota"/>
</dbReference>
<dbReference type="InterPro" id="IPR012340">
    <property type="entry name" value="NA-bd_OB-fold"/>
</dbReference>
<dbReference type="EMBL" id="KK198760">
    <property type="protein sequence ID" value="KCW59871.1"/>
    <property type="molecule type" value="Genomic_DNA"/>
</dbReference>
<dbReference type="Gramene" id="KCW59873">
    <property type="protein sequence ID" value="KCW59873"/>
    <property type="gene ID" value="EUGRSUZ_H02606"/>
</dbReference>
<dbReference type="OrthoDB" id="2274046at2759"/>
<sequence length="130" mass="14486">MAEASKPEMKKAVFKKVCELRPLDTGLNLTVKVVNTKVVAPRGRQMRAAEALVGDDTAMIIFVARNDQVDLMVEGSTLTLRNAKIEMFKGSMRLAVDRWGRIEVDEPASFTVKTDNNISLVEFEMVNVVE</sequence>
<reference evidence="2" key="1">
    <citation type="submission" date="2013-07" db="EMBL/GenBank/DDBJ databases">
        <title>The genome of Eucalyptus grandis.</title>
        <authorList>
            <person name="Schmutz J."/>
            <person name="Hayes R."/>
            <person name="Myburg A."/>
            <person name="Tuskan G."/>
            <person name="Grattapaglia D."/>
            <person name="Rokhsar D.S."/>
        </authorList>
    </citation>
    <scope>NUCLEOTIDE SEQUENCE</scope>
    <source>
        <tissue evidence="2">Leaf extractions</tissue>
    </source>
</reference>
<dbReference type="EMBL" id="KK198760">
    <property type="protein sequence ID" value="KCW59872.1"/>
    <property type="molecule type" value="Genomic_DNA"/>
</dbReference>
<dbReference type="Gene3D" id="2.40.50.140">
    <property type="entry name" value="Nucleic acid-binding proteins"/>
    <property type="match status" value="1"/>
</dbReference>
<dbReference type="Pfam" id="PF21473">
    <property type="entry name" value="OB_Ssb-like"/>
    <property type="match status" value="1"/>
</dbReference>
<gene>
    <name evidence="2" type="ORF">EUGRSUZ_H02606</name>
</gene>
<accession>A0A059B0W7</accession>
<name>A0A059B0W7_EUCGR</name>
<evidence type="ECO:0000259" key="1">
    <source>
        <dbReference type="Pfam" id="PF21473"/>
    </source>
</evidence>
<dbReference type="KEGG" id="egr:104414224"/>
<organism evidence="2">
    <name type="scientific">Eucalyptus grandis</name>
    <name type="common">Flooded gum</name>
    <dbReference type="NCBI Taxonomy" id="71139"/>
    <lineage>
        <taxon>Eukaryota</taxon>
        <taxon>Viridiplantae</taxon>
        <taxon>Streptophyta</taxon>
        <taxon>Embryophyta</taxon>
        <taxon>Tracheophyta</taxon>
        <taxon>Spermatophyta</taxon>
        <taxon>Magnoliopsida</taxon>
        <taxon>eudicotyledons</taxon>
        <taxon>Gunneridae</taxon>
        <taxon>Pentapetalae</taxon>
        <taxon>rosids</taxon>
        <taxon>malvids</taxon>
        <taxon>Myrtales</taxon>
        <taxon>Myrtaceae</taxon>
        <taxon>Myrtoideae</taxon>
        <taxon>Eucalypteae</taxon>
        <taxon>Eucalyptus</taxon>
    </lineage>
</organism>
<dbReference type="AlphaFoldDB" id="A0A059B0W7"/>
<dbReference type="PANTHER" id="PTHR31472">
    <property type="entry name" value="OS05G0244600 PROTEIN"/>
    <property type="match status" value="1"/>
</dbReference>
<dbReference type="SUPFAM" id="SSF50249">
    <property type="entry name" value="Nucleic acid-binding proteins"/>
    <property type="match status" value="1"/>
</dbReference>
<dbReference type="EMBL" id="KK198760">
    <property type="protein sequence ID" value="KCW59873.1"/>
    <property type="molecule type" value="Genomic_DNA"/>
</dbReference>
<dbReference type="InterPro" id="IPR048970">
    <property type="entry name" value="OB_Ssb-like"/>
</dbReference>
<dbReference type="Gramene" id="KCW59872">
    <property type="protein sequence ID" value="KCW59872"/>
    <property type="gene ID" value="EUGRSUZ_H02606"/>
</dbReference>
<dbReference type="Gramene" id="KCW59871">
    <property type="protein sequence ID" value="KCW59871"/>
    <property type="gene ID" value="EUGRSUZ_H02606"/>
</dbReference>